<evidence type="ECO:0000256" key="1">
    <source>
        <dbReference type="ARBA" id="ARBA00010373"/>
    </source>
</evidence>
<feature type="binding site" evidence="5">
    <location>
        <position position="325"/>
    </location>
    <ligand>
        <name>Mn(2+)</name>
        <dbReference type="ChEBI" id="CHEBI:29035"/>
        <label>1</label>
    </ligand>
</feature>
<evidence type="ECO:0000256" key="3">
    <source>
        <dbReference type="ARBA" id="ARBA00023211"/>
    </source>
</evidence>
<dbReference type="InterPro" id="IPR017850">
    <property type="entry name" value="Alkaline_phosphatase_core_sf"/>
</dbReference>
<reference evidence="9" key="1">
    <citation type="journal article" date="2019" name="Int. J. Syst. Evol. Microbiol.">
        <title>The Global Catalogue of Microorganisms (GCM) 10K type strain sequencing project: providing services to taxonomists for standard genome sequencing and annotation.</title>
        <authorList>
            <consortium name="The Broad Institute Genomics Platform"/>
            <consortium name="The Broad Institute Genome Sequencing Center for Infectious Disease"/>
            <person name="Wu L."/>
            <person name="Ma J."/>
        </authorList>
    </citation>
    <scope>NUCLEOTIDE SEQUENCE [LARGE SCALE GENOMIC DNA]</scope>
    <source>
        <strain evidence="9">CGMCC 1.13574</strain>
    </source>
</reference>
<organism evidence="8 9">
    <name type="scientific">Tumebacillus lipolyticus</name>
    <dbReference type="NCBI Taxonomy" id="1280370"/>
    <lineage>
        <taxon>Bacteria</taxon>
        <taxon>Bacillati</taxon>
        <taxon>Bacillota</taxon>
        <taxon>Bacilli</taxon>
        <taxon>Bacillales</taxon>
        <taxon>Alicyclobacillaceae</taxon>
        <taxon>Tumebacillus</taxon>
    </lineage>
</organism>
<keyword evidence="2 5" id="KW-0479">Metal-binding</keyword>
<feature type="binding site" evidence="5">
    <location>
        <position position="288"/>
    </location>
    <ligand>
        <name>Mn(2+)</name>
        <dbReference type="ChEBI" id="CHEBI:29035"/>
        <label>2</label>
    </ligand>
</feature>
<evidence type="ECO:0000259" key="7">
    <source>
        <dbReference type="Pfam" id="PF01676"/>
    </source>
</evidence>
<feature type="binding site" evidence="5">
    <location>
        <position position="283"/>
    </location>
    <ligand>
        <name>Mn(2+)</name>
        <dbReference type="ChEBI" id="CHEBI:29035"/>
        <label>2</label>
    </ligand>
</feature>
<comment type="caution">
    <text evidence="8">The sequence shown here is derived from an EMBL/GenBank/DDBJ whole genome shotgun (WGS) entry which is preliminary data.</text>
</comment>
<dbReference type="RefSeq" id="WP_386043938.1">
    <property type="nucleotide sequence ID" value="NZ_JBHUIO010000002.1"/>
</dbReference>
<dbReference type="HAMAP" id="MF_00740">
    <property type="entry name" value="Phosphopentomut"/>
    <property type="match status" value="1"/>
</dbReference>
<evidence type="ECO:0000256" key="2">
    <source>
        <dbReference type="ARBA" id="ARBA00022723"/>
    </source>
</evidence>
<protein>
    <recommendedName>
        <fullName evidence="5 6">Phosphopentomutase</fullName>
        <ecNumber evidence="5 6">5.4.2.7</ecNumber>
    </recommendedName>
    <alternativeName>
        <fullName evidence="5">Phosphodeoxyribomutase</fullName>
    </alternativeName>
</protein>
<sequence length="391" mass="42342">MAFERVVCIVLDSCGIGEMYDASAYGDQGSNTIANIAKAVGGLNIPHLESLGLGKIHPITGVSADVNAIGAYGKMAELSAGKDTTNGHWEMMGIKLDRPLPTYPDGFPRSLMDEFERRIGRKTLGNYPASGTEIIKDLGEEHMKTGSPIIYTSADSVFQIAAHEEVIGLEELYKMCEIARELLIGEHAVGRVIARPFIGKPGEFARTANRHDYSRDFGRTVLNEMDEQGLSVIGVGKIYDIYGGSGVNGKASTNGNMDGVDKTLEQMERVEKGLIFTNLVDFDALYGHRNDPQGFAKSIEQFDARLPEILNKMGEGDLLIMTADHGCDPTTPGTDHSREYVPLVVYGKRVRGGADLGTRKTFADIGATLAENFGLKSTGLGESFLREIVKG</sequence>
<comment type="function">
    <text evidence="5">Isomerase that catalyzes the conversion of deoxy-ribose 1-phosphate (dRib-1-P) and ribose 1-phosphate (Rib-1-P) to deoxy-ribose 5-phosphate (dRib-5-P) and ribose 5-phosphate (Rib-5-P), respectively.</text>
</comment>
<dbReference type="Gene3D" id="3.30.70.1250">
    <property type="entry name" value="Phosphopentomutase"/>
    <property type="match status" value="1"/>
</dbReference>
<comment type="pathway">
    <text evidence="5">Carbohydrate degradation; 2-deoxy-D-ribose 1-phosphate degradation; D-glyceraldehyde 3-phosphate and acetaldehyde from 2-deoxy-alpha-D-ribose 1-phosphate: step 1/2.</text>
</comment>
<evidence type="ECO:0000256" key="5">
    <source>
        <dbReference type="HAMAP-Rule" id="MF_00740"/>
    </source>
</evidence>
<dbReference type="CDD" id="cd16009">
    <property type="entry name" value="PPM"/>
    <property type="match status" value="1"/>
</dbReference>
<feature type="binding site" evidence="5">
    <location>
        <position position="336"/>
    </location>
    <ligand>
        <name>Mn(2+)</name>
        <dbReference type="ChEBI" id="CHEBI:29035"/>
        <label>2</label>
    </ligand>
</feature>
<keyword evidence="5" id="KW-0963">Cytoplasm</keyword>
<name>A0ABW4ZT81_9BACL</name>
<comment type="similarity">
    <text evidence="1 5">Belongs to the phosphopentomutase family.</text>
</comment>
<proteinExistence type="inferred from homology"/>
<dbReference type="InterPro" id="IPR010045">
    <property type="entry name" value="DeoB"/>
</dbReference>
<dbReference type="PANTHER" id="PTHR21110">
    <property type="entry name" value="PHOSPHOPENTOMUTASE"/>
    <property type="match status" value="1"/>
</dbReference>
<comment type="catalytic activity">
    <reaction evidence="5">
        <text>2-deoxy-alpha-D-ribose 1-phosphate = 2-deoxy-D-ribose 5-phosphate</text>
        <dbReference type="Rhea" id="RHEA:27658"/>
        <dbReference type="ChEBI" id="CHEBI:57259"/>
        <dbReference type="ChEBI" id="CHEBI:62877"/>
        <dbReference type="EC" id="5.4.2.7"/>
    </reaction>
</comment>
<comment type="subcellular location">
    <subcellularLocation>
        <location evidence="5">Cytoplasm</location>
    </subcellularLocation>
</comment>
<dbReference type="NCBIfam" id="NF003766">
    <property type="entry name" value="PRK05362.1"/>
    <property type="match status" value="1"/>
</dbReference>
<dbReference type="Pfam" id="PF01676">
    <property type="entry name" value="Metalloenzyme"/>
    <property type="match status" value="1"/>
</dbReference>
<comment type="cofactor">
    <cofactor evidence="5">
        <name>Mn(2+)</name>
        <dbReference type="ChEBI" id="CHEBI:29035"/>
    </cofactor>
    <text evidence="5">Binds 2 manganese ions.</text>
</comment>
<keyword evidence="3 5" id="KW-0464">Manganese</keyword>
<dbReference type="Proteomes" id="UP001597343">
    <property type="component" value="Unassembled WGS sequence"/>
</dbReference>
<dbReference type="Gene3D" id="3.40.720.10">
    <property type="entry name" value="Alkaline Phosphatase, subunit A"/>
    <property type="match status" value="1"/>
</dbReference>
<dbReference type="GO" id="GO:0008973">
    <property type="term" value="F:phosphopentomutase activity"/>
    <property type="evidence" value="ECO:0007669"/>
    <property type="project" value="UniProtKB-EC"/>
</dbReference>
<evidence type="ECO:0000313" key="8">
    <source>
        <dbReference type="EMBL" id="MFD2168880.1"/>
    </source>
</evidence>
<feature type="binding site" evidence="5">
    <location>
        <position position="12"/>
    </location>
    <ligand>
        <name>Mn(2+)</name>
        <dbReference type="ChEBI" id="CHEBI:29035"/>
        <label>1</label>
    </ligand>
</feature>
<gene>
    <name evidence="5" type="primary">deoB</name>
    <name evidence="8" type="ORF">ACFSOY_02450</name>
</gene>
<dbReference type="EMBL" id="JBHUIO010000002">
    <property type="protein sequence ID" value="MFD2168880.1"/>
    <property type="molecule type" value="Genomic_DNA"/>
</dbReference>
<dbReference type="NCBIfam" id="TIGR01696">
    <property type="entry name" value="deoB"/>
    <property type="match status" value="1"/>
</dbReference>
<accession>A0ABW4ZT81</accession>
<dbReference type="SUPFAM" id="SSF53649">
    <property type="entry name" value="Alkaline phosphatase-like"/>
    <property type="match status" value="1"/>
</dbReference>
<evidence type="ECO:0000313" key="9">
    <source>
        <dbReference type="Proteomes" id="UP001597343"/>
    </source>
</evidence>
<dbReference type="InterPro" id="IPR006124">
    <property type="entry name" value="Metalloenzyme"/>
</dbReference>
<feature type="binding site" evidence="5">
    <location>
        <position position="324"/>
    </location>
    <ligand>
        <name>Mn(2+)</name>
        <dbReference type="ChEBI" id="CHEBI:29035"/>
        <label>1</label>
    </ligand>
</feature>
<evidence type="ECO:0000256" key="4">
    <source>
        <dbReference type="ARBA" id="ARBA00023235"/>
    </source>
</evidence>
<keyword evidence="9" id="KW-1185">Reference proteome</keyword>
<dbReference type="InterPro" id="IPR024052">
    <property type="entry name" value="Phosphopentomutase_DeoB_cap_sf"/>
</dbReference>
<feature type="domain" description="Metalloenzyme" evidence="7">
    <location>
        <begin position="5"/>
        <end position="376"/>
    </location>
</feature>
<keyword evidence="4 5" id="KW-0413">Isomerase</keyword>
<dbReference type="EC" id="5.4.2.7" evidence="5 6"/>
<dbReference type="SUPFAM" id="SSF143856">
    <property type="entry name" value="DeoB insert domain-like"/>
    <property type="match status" value="1"/>
</dbReference>
<comment type="catalytic activity">
    <reaction evidence="5">
        <text>alpha-D-ribose 1-phosphate = D-ribose 5-phosphate</text>
        <dbReference type="Rhea" id="RHEA:18793"/>
        <dbReference type="ChEBI" id="CHEBI:57720"/>
        <dbReference type="ChEBI" id="CHEBI:78346"/>
        <dbReference type="EC" id="5.4.2.7"/>
    </reaction>
</comment>
<dbReference type="PIRSF" id="PIRSF001491">
    <property type="entry name" value="Ppentomutase"/>
    <property type="match status" value="1"/>
</dbReference>
<dbReference type="PANTHER" id="PTHR21110:SF0">
    <property type="entry name" value="PHOSPHOPENTOMUTASE"/>
    <property type="match status" value="1"/>
</dbReference>
<evidence type="ECO:0000256" key="6">
    <source>
        <dbReference type="NCBIfam" id="TIGR01696"/>
    </source>
</evidence>